<protein>
    <submittedName>
        <fullName evidence="1">Uncharacterized protein</fullName>
    </submittedName>
</protein>
<dbReference type="Proteomes" id="UP000749309">
    <property type="component" value="Unassembled WGS sequence"/>
</dbReference>
<name>A0A9P5CUJ8_9EURO</name>
<sequence length="143" mass="16283">MPIISKGMDVKMFHKTVVEERDEHFRGRPRTKNSGTESGVSFLKQSKKEGIWNILRNLPAGTFGQLAVELLQAKLEPGVSISLLRVRFHTLIDIIVVHWRGPFSADLPTWRLSWLMAWEAGAGVTLVYLWNGLLYSCMVMERS</sequence>
<evidence type="ECO:0000313" key="1">
    <source>
        <dbReference type="EMBL" id="KAF3893422.1"/>
    </source>
</evidence>
<evidence type="ECO:0000313" key="2">
    <source>
        <dbReference type="Proteomes" id="UP000749309"/>
    </source>
</evidence>
<dbReference type="AlphaFoldDB" id="A0A9P5CUJ8"/>
<accession>A0A9P5CUJ8</accession>
<gene>
    <name evidence="1" type="ORF">GY632_4221</name>
</gene>
<dbReference type="EMBL" id="JAAQVJ010000139">
    <property type="protein sequence ID" value="KAF3893422.1"/>
    <property type="molecule type" value="Genomic_DNA"/>
</dbReference>
<reference evidence="1" key="1">
    <citation type="submission" date="2020-03" db="EMBL/GenBank/DDBJ databases">
        <title>Whole Genome Sequence of Trichophyton interdigitale from India.</title>
        <authorList>
            <person name="Kumar P."/>
        </authorList>
    </citation>
    <scope>NUCLEOTIDE SEQUENCE</scope>
    <source>
        <strain evidence="1">UCMS-IGIB-CI14</strain>
    </source>
</reference>
<proteinExistence type="predicted"/>
<organism evidence="1 2">
    <name type="scientific">Trichophyton interdigitale</name>
    <dbReference type="NCBI Taxonomy" id="101480"/>
    <lineage>
        <taxon>Eukaryota</taxon>
        <taxon>Fungi</taxon>
        <taxon>Dikarya</taxon>
        <taxon>Ascomycota</taxon>
        <taxon>Pezizomycotina</taxon>
        <taxon>Eurotiomycetes</taxon>
        <taxon>Eurotiomycetidae</taxon>
        <taxon>Onygenales</taxon>
        <taxon>Arthrodermataceae</taxon>
        <taxon>Trichophyton</taxon>
    </lineage>
</organism>
<comment type="caution">
    <text evidence="1">The sequence shown here is derived from an EMBL/GenBank/DDBJ whole genome shotgun (WGS) entry which is preliminary data.</text>
</comment>